<feature type="region of interest" description="Disordered" evidence="5">
    <location>
        <begin position="1"/>
        <end position="20"/>
    </location>
</feature>
<gene>
    <name evidence="7" type="ORF">F5890DRAFT_1414863</name>
</gene>
<dbReference type="InterPro" id="IPR052786">
    <property type="entry name" value="Spore_wall_assembly"/>
</dbReference>
<sequence>MSVAAEAQNELSKSDKSLAEKKKSSILRELDLPDHLKSSSQRLQFPPSYALVGVYRLCTDKNLYVPVWQKCQHGTVRGAAVGLVWAFFTFGMQKKFIEVFLANSPKVTGLATDTVFGYHVPFNVHTYAAALLVGQQITYILRFFLSRNIRIARDRAWNQTVASRGKGEDFWRPYVEEWDQPPKDVHSAMWYEKAFSGWFLFMFKRALLLPFNFYPLIGILISAWFKGLGTARILHRRYFEAKKMTPTEVAVFMEEHKWDYRTFGFLTALLEGLPIIGLVFTISNRIGAAMWAFDLEKRQHYIAEKKFGKWDEGSKPLATPARG</sequence>
<evidence type="ECO:0000256" key="1">
    <source>
        <dbReference type="ARBA" id="ARBA00004141"/>
    </source>
</evidence>
<dbReference type="PANTHER" id="PTHR34292:SF2">
    <property type="entry name" value="OUTER SPORE WALL PROTEIN LDS1"/>
    <property type="match status" value="1"/>
</dbReference>
<protein>
    <submittedName>
        <fullName evidence="7">Uncharacterized protein</fullName>
    </submittedName>
</protein>
<feature type="transmembrane region" description="Helical" evidence="6">
    <location>
        <begin position="263"/>
        <end position="282"/>
    </location>
</feature>
<name>A0AA38URR9_9AGAR</name>
<comment type="caution">
    <text evidence="7">The sequence shown here is derived from an EMBL/GenBank/DDBJ whole genome shotgun (WGS) entry which is preliminary data.</text>
</comment>
<keyword evidence="3 6" id="KW-1133">Transmembrane helix</keyword>
<dbReference type="InterPro" id="IPR059112">
    <property type="entry name" value="CysZ/EI24"/>
</dbReference>
<evidence type="ECO:0000256" key="3">
    <source>
        <dbReference type="ARBA" id="ARBA00022989"/>
    </source>
</evidence>
<dbReference type="PANTHER" id="PTHR34292">
    <property type="entry name" value="OUTER SPORE WALL PROTEIN LDS1"/>
    <property type="match status" value="1"/>
</dbReference>
<comment type="subcellular location">
    <subcellularLocation>
        <location evidence="1">Membrane</location>
        <topology evidence="1">Multi-pass membrane protein</topology>
    </subcellularLocation>
</comment>
<keyword evidence="4 6" id="KW-0472">Membrane</keyword>
<evidence type="ECO:0000313" key="8">
    <source>
        <dbReference type="Proteomes" id="UP001163850"/>
    </source>
</evidence>
<dbReference type="EMBL" id="MU802044">
    <property type="protein sequence ID" value="KAJ3982886.1"/>
    <property type="molecule type" value="Genomic_DNA"/>
</dbReference>
<feature type="transmembrane region" description="Helical" evidence="6">
    <location>
        <begin position="124"/>
        <end position="145"/>
    </location>
</feature>
<evidence type="ECO:0000313" key="7">
    <source>
        <dbReference type="EMBL" id="KAJ3982886.1"/>
    </source>
</evidence>
<accession>A0AA38URR9</accession>
<evidence type="ECO:0000256" key="2">
    <source>
        <dbReference type="ARBA" id="ARBA00022692"/>
    </source>
</evidence>
<reference evidence="7" key="1">
    <citation type="submission" date="2022-08" db="EMBL/GenBank/DDBJ databases">
        <authorList>
            <consortium name="DOE Joint Genome Institute"/>
            <person name="Min B."/>
            <person name="Riley R."/>
            <person name="Sierra-Patev S."/>
            <person name="Naranjo-Ortiz M."/>
            <person name="Looney B."/>
            <person name="Konkel Z."/>
            <person name="Slot J.C."/>
            <person name="Sakamoto Y."/>
            <person name="Steenwyk J.L."/>
            <person name="Rokas A."/>
            <person name="Carro J."/>
            <person name="Camarero S."/>
            <person name="Ferreira P."/>
            <person name="Molpeceres G."/>
            <person name="Ruiz-Duenas F.J."/>
            <person name="Serrano A."/>
            <person name="Henrissat B."/>
            <person name="Drula E."/>
            <person name="Hughes K.W."/>
            <person name="Mata J.L."/>
            <person name="Ishikawa N.K."/>
            <person name="Vargas-Isla R."/>
            <person name="Ushijima S."/>
            <person name="Smith C.A."/>
            <person name="Ahrendt S."/>
            <person name="Andreopoulos W."/>
            <person name="He G."/>
            <person name="Labutti K."/>
            <person name="Lipzen A."/>
            <person name="Ng V."/>
            <person name="Sandor L."/>
            <person name="Barry K."/>
            <person name="Martinez A.T."/>
            <person name="Xiao Y."/>
            <person name="Gibbons J.G."/>
            <person name="Terashima K."/>
            <person name="Hibbett D.S."/>
            <person name="Grigoriev I.V."/>
        </authorList>
    </citation>
    <scope>NUCLEOTIDE SEQUENCE</scope>
    <source>
        <strain evidence="7">TFB7829</strain>
    </source>
</reference>
<dbReference type="AlphaFoldDB" id="A0AA38URR9"/>
<dbReference type="Pfam" id="PF07264">
    <property type="entry name" value="EI24"/>
    <property type="match status" value="1"/>
</dbReference>
<feature type="transmembrane region" description="Helical" evidence="6">
    <location>
        <begin position="206"/>
        <end position="225"/>
    </location>
</feature>
<dbReference type="Proteomes" id="UP001163850">
    <property type="component" value="Unassembled WGS sequence"/>
</dbReference>
<proteinExistence type="predicted"/>
<evidence type="ECO:0000256" key="4">
    <source>
        <dbReference type="ARBA" id="ARBA00023136"/>
    </source>
</evidence>
<evidence type="ECO:0000256" key="6">
    <source>
        <dbReference type="SAM" id="Phobius"/>
    </source>
</evidence>
<keyword evidence="2 6" id="KW-0812">Transmembrane</keyword>
<evidence type="ECO:0000256" key="5">
    <source>
        <dbReference type="SAM" id="MobiDB-lite"/>
    </source>
</evidence>
<organism evidence="7 8">
    <name type="scientific">Lentinula detonsa</name>
    <dbReference type="NCBI Taxonomy" id="2804962"/>
    <lineage>
        <taxon>Eukaryota</taxon>
        <taxon>Fungi</taxon>
        <taxon>Dikarya</taxon>
        <taxon>Basidiomycota</taxon>
        <taxon>Agaricomycotina</taxon>
        <taxon>Agaricomycetes</taxon>
        <taxon>Agaricomycetidae</taxon>
        <taxon>Agaricales</taxon>
        <taxon>Marasmiineae</taxon>
        <taxon>Omphalotaceae</taxon>
        <taxon>Lentinula</taxon>
    </lineage>
</organism>